<keyword evidence="2" id="KW-1185">Reference proteome</keyword>
<sequence length="112" mass="12868">MEFGCEDMELWPVPLDVVHSQMHVTPHSEPHSPENTQHPASVLFCLPWVLNCVQQDELLEFHPQVVGITTKRCGPDWITKCLEILQWRKLPSNECSQKTQSQCFGTLLTPMK</sequence>
<protein>
    <submittedName>
        <fullName evidence="1">Uncharacterized protein</fullName>
    </submittedName>
</protein>
<name>A0ACB8E689_9SAUR</name>
<organism evidence="1 2">
    <name type="scientific">Sphaerodactylus townsendi</name>
    <dbReference type="NCBI Taxonomy" id="933632"/>
    <lineage>
        <taxon>Eukaryota</taxon>
        <taxon>Metazoa</taxon>
        <taxon>Chordata</taxon>
        <taxon>Craniata</taxon>
        <taxon>Vertebrata</taxon>
        <taxon>Euteleostomi</taxon>
        <taxon>Lepidosauria</taxon>
        <taxon>Squamata</taxon>
        <taxon>Bifurcata</taxon>
        <taxon>Gekkota</taxon>
        <taxon>Sphaerodactylidae</taxon>
        <taxon>Sphaerodactylus</taxon>
    </lineage>
</organism>
<comment type="caution">
    <text evidence="1">The sequence shown here is derived from an EMBL/GenBank/DDBJ whole genome shotgun (WGS) entry which is preliminary data.</text>
</comment>
<proteinExistence type="predicted"/>
<dbReference type="EMBL" id="CM037630">
    <property type="protein sequence ID" value="KAH7987726.1"/>
    <property type="molecule type" value="Genomic_DNA"/>
</dbReference>
<evidence type="ECO:0000313" key="1">
    <source>
        <dbReference type="EMBL" id="KAH7987726.1"/>
    </source>
</evidence>
<gene>
    <name evidence="1" type="ORF">K3G42_010655</name>
</gene>
<evidence type="ECO:0000313" key="2">
    <source>
        <dbReference type="Proteomes" id="UP000827872"/>
    </source>
</evidence>
<accession>A0ACB8E689</accession>
<reference evidence="1" key="1">
    <citation type="submission" date="2021-08" db="EMBL/GenBank/DDBJ databases">
        <title>The first chromosome-level gecko genome reveals the dynamic sex chromosomes of Neotropical dwarf geckos (Sphaerodactylidae: Sphaerodactylus).</title>
        <authorList>
            <person name="Pinto B.J."/>
            <person name="Keating S.E."/>
            <person name="Gamble T."/>
        </authorList>
    </citation>
    <scope>NUCLEOTIDE SEQUENCE</scope>
    <source>
        <strain evidence="1">TG3544</strain>
    </source>
</reference>
<dbReference type="Proteomes" id="UP000827872">
    <property type="component" value="Linkage Group LG17"/>
</dbReference>